<dbReference type="Pfam" id="PF00069">
    <property type="entry name" value="Pkinase"/>
    <property type="match status" value="1"/>
</dbReference>
<evidence type="ECO:0000259" key="8">
    <source>
        <dbReference type="PROSITE" id="PS50011"/>
    </source>
</evidence>
<evidence type="ECO:0000313" key="9">
    <source>
        <dbReference type="EMBL" id="AKT40320.1"/>
    </source>
</evidence>
<keyword evidence="4 5" id="KW-0067">ATP-binding</keyword>
<dbReference type="Gene3D" id="3.30.200.20">
    <property type="entry name" value="Phosphorylase Kinase, domain 1"/>
    <property type="match status" value="1"/>
</dbReference>
<evidence type="ECO:0000256" key="3">
    <source>
        <dbReference type="ARBA" id="ARBA00022777"/>
    </source>
</evidence>
<keyword evidence="2 5" id="KW-0547">Nucleotide-binding</keyword>
<dbReference type="InterPro" id="IPR011009">
    <property type="entry name" value="Kinase-like_dom_sf"/>
</dbReference>
<feature type="domain" description="Protein kinase" evidence="8">
    <location>
        <begin position="19"/>
        <end position="279"/>
    </location>
</feature>
<keyword evidence="10" id="KW-1185">Reference proteome</keyword>
<feature type="domain" description="FHA" evidence="7">
    <location>
        <begin position="332"/>
        <end position="377"/>
    </location>
</feature>
<name>A0A0K1EHI0_CHOCO</name>
<dbReference type="PANTHER" id="PTHR43289">
    <property type="entry name" value="MITOGEN-ACTIVATED PROTEIN KINASE KINASE KINASE 20-RELATED"/>
    <property type="match status" value="1"/>
</dbReference>
<keyword evidence="3 9" id="KW-0418">Kinase</keyword>
<dbReference type="PROSITE" id="PS00108">
    <property type="entry name" value="PROTEIN_KINASE_ST"/>
    <property type="match status" value="1"/>
</dbReference>
<dbReference type="Pfam" id="PF00498">
    <property type="entry name" value="FHA"/>
    <property type="match status" value="1"/>
</dbReference>
<dbReference type="OrthoDB" id="5479106at2"/>
<dbReference type="Gene3D" id="1.10.510.10">
    <property type="entry name" value="Transferase(Phosphotransferase) domain 1"/>
    <property type="match status" value="1"/>
</dbReference>
<evidence type="ECO:0000259" key="7">
    <source>
        <dbReference type="PROSITE" id="PS50006"/>
    </source>
</evidence>
<dbReference type="CDD" id="cd00060">
    <property type="entry name" value="FHA"/>
    <property type="match status" value="1"/>
</dbReference>
<gene>
    <name evidence="9" type="ORF">CMC5_044730</name>
</gene>
<dbReference type="InterPro" id="IPR008271">
    <property type="entry name" value="Ser/Thr_kinase_AS"/>
</dbReference>
<evidence type="ECO:0000313" key="10">
    <source>
        <dbReference type="Proteomes" id="UP000067626"/>
    </source>
</evidence>
<dbReference type="PROSITE" id="PS50011">
    <property type="entry name" value="PROTEIN_KINASE_DOM"/>
    <property type="match status" value="1"/>
</dbReference>
<dbReference type="SUPFAM" id="SSF49879">
    <property type="entry name" value="SMAD/FHA domain"/>
    <property type="match status" value="1"/>
</dbReference>
<dbReference type="RefSeq" id="WP_050432266.1">
    <property type="nucleotide sequence ID" value="NZ_CP012159.1"/>
</dbReference>
<dbReference type="PANTHER" id="PTHR43289:SF6">
    <property type="entry name" value="SERINE_THREONINE-PROTEIN KINASE NEKL-3"/>
    <property type="match status" value="1"/>
</dbReference>
<dbReference type="SUPFAM" id="SSF56112">
    <property type="entry name" value="Protein kinase-like (PK-like)"/>
    <property type="match status" value="1"/>
</dbReference>
<keyword evidence="1 9" id="KW-0808">Transferase</keyword>
<dbReference type="EC" id="2.7.11.1" evidence="9"/>
<proteinExistence type="predicted"/>
<dbReference type="Gene3D" id="2.60.200.20">
    <property type="match status" value="1"/>
</dbReference>
<protein>
    <submittedName>
        <fullName evidence="9">Protein kinase</fullName>
        <ecNumber evidence="9">2.7.11.1</ecNumber>
    </submittedName>
</protein>
<dbReference type="CDD" id="cd14014">
    <property type="entry name" value="STKc_PknB_like"/>
    <property type="match status" value="1"/>
</dbReference>
<feature type="region of interest" description="Disordered" evidence="6">
    <location>
        <begin position="170"/>
        <end position="199"/>
    </location>
</feature>
<dbReference type="EMBL" id="CP012159">
    <property type="protein sequence ID" value="AKT40320.1"/>
    <property type="molecule type" value="Genomic_DNA"/>
</dbReference>
<dbReference type="STRING" id="52.CMC5_044730"/>
<dbReference type="InterPro" id="IPR008984">
    <property type="entry name" value="SMAD_FHA_dom_sf"/>
</dbReference>
<dbReference type="Proteomes" id="UP000067626">
    <property type="component" value="Chromosome"/>
</dbReference>
<dbReference type="PROSITE" id="PS50006">
    <property type="entry name" value="FHA_DOMAIN"/>
    <property type="match status" value="1"/>
</dbReference>
<feature type="binding site" evidence="5">
    <location>
        <position position="48"/>
    </location>
    <ligand>
        <name>ATP</name>
        <dbReference type="ChEBI" id="CHEBI:30616"/>
    </ligand>
</feature>
<dbReference type="InterPro" id="IPR000719">
    <property type="entry name" value="Prot_kinase_dom"/>
</dbReference>
<dbReference type="SMART" id="SM00240">
    <property type="entry name" value="FHA"/>
    <property type="match status" value="1"/>
</dbReference>
<dbReference type="SMART" id="SM00220">
    <property type="entry name" value="S_TKc"/>
    <property type="match status" value="1"/>
</dbReference>
<dbReference type="GO" id="GO:0004674">
    <property type="term" value="F:protein serine/threonine kinase activity"/>
    <property type="evidence" value="ECO:0007669"/>
    <property type="project" value="UniProtKB-EC"/>
</dbReference>
<sequence>MTKEPLPPIAVGTVINDRYEVQKHIGKGGMGEVFLAYDRSTQQPVALKLVPEPQRMPGDDEALRQEVILAQKARHPNVCRVFDLAPSLWGPIIVMEYIPGQTLHHVIRRRKQSSGFNAEEFRKIATDICAGLAAIHREDLVHGDLKPGNVMVSDDRAVILDFGFAQERARTAARRPGSPPDGGTPHYMSPERLRDGGSSPDDDVYALALTLWEMWTCRVPEPGSKPRVRSMRQQIVFDVPAMLTHDEIRQIFRAMNEDPAMRPQARHMRFFSPPQQSTIPLNLYREHLNPGPTPGIASSQHFTPGAQSLLITYATNAPEIVGALIPLERPELTMGRRSDQELRLGEPTVSSVHAILRWQAGSWVIEDQGSTNGTYADYPFERRRQLSIRHASDVQVGECRLKLVSFKPDSPHHQRAKRYLAKRDGLTELFVREHLMKAIDEDGLYADWAEAPMQVAIFQLRGANRQVNERPTILEMLALRRAAQGAVEKIEAQLLSLIPLTAGRTGPLRFAVSMVGVSQEEARQVLEQVLPQVQDSLPKSLELVATLVKLETGRPARTLLG</sequence>
<evidence type="ECO:0000256" key="4">
    <source>
        <dbReference type="ARBA" id="ARBA00022840"/>
    </source>
</evidence>
<accession>A0A0K1EHI0</accession>
<reference evidence="9 10" key="1">
    <citation type="submission" date="2015-07" db="EMBL/GenBank/DDBJ databases">
        <title>Genome analysis of myxobacterium Chondromyces crocatus Cm c5 reveals a high potential for natural compound synthesis and the genetic basis for the loss of fruiting body formation.</title>
        <authorList>
            <person name="Zaburannyi N."/>
            <person name="Bunk B."/>
            <person name="Maier J."/>
            <person name="Overmann J."/>
            <person name="Mueller R."/>
        </authorList>
    </citation>
    <scope>NUCLEOTIDE SEQUENCE [LARGE SCALE GENOMIC DNA]</scope>
    <source>
        <strain evidence="9 10">Cm c5</strain>
    </source>
</reference>
<dbReference type="KEGG" id="ccro:CMC5_044730"/>
<dbReference type="AlphaFoldDB" id="A0A0K1EHI0"/>
<organism evidence="9 10">
    <name type="scientific">Chondromyces crocatus</name>
    <dbReference type="NCBI Taxonomy" id="52"/>
    <lineage>
        <taxon>Bacteria</taxon>
        <taxon>Pseudomonadati</taxon>
        <taxon>Myxococcota</taxon>
        <taxon>Polyangia</taxon>
        <taxon>Polyangiales</taxon>
        <taxon>Polyangiaceae</taxon>
        <taxon>Chondromyces</taxon>
    </lineage>
</organism>
<evidence type="ECO:0000256" key="1">
    <source>
        <dbReference type="ARBA" id="ARBA00022679"/>
    </source>
</evidence>
<evidence type="ECO:0000256" key="6">
    <source>
        <dbReference type="SAM" id="MobiDB-lite"/>
    </source>
</evidence>
<dbReference type="GO" id="GO:0005524">
    <property type="term" value="F:ATP binding"/>
    <property type="evidence" value="ECO:0007669"/>
    <property type="project" value="UniProtKB-UniRule"/>
</dbReference>
<evidence type="ECO:0000256" key="2">
    <source>
        <dbReference type="ARBA" id="ARBA00022741"/>
    </source>
</evidence>
<dbReference type="InterPro" id="IPR000253">
    <property type="entry name" value="FHA_dom"/>
</dbReference>
<dbReference type="InterPro" id="IPR017441">
    <property type="entry name" value="Protein_kinase_ATP_BS"/>
</dbReference>
<evidence type="ECO:0000256" key="5">
    <source>
        <dbReference type="PROSITE-ProRule" id="PRU10141"/>
    </source>
</evidence>
<dbReference type="PROSITE" id="PS00107">
    <property type="entry name" value="PROTEIN_KINASE_ATP"/>
    <property type="match status" value="1"/>
</dbReference>